<proteinExistence type="predicted"/>
<organismHost>
    <name type="scientific">Lepidoptera</name>
    <name type="common">moths &amp; butterflies</name>
    <dbReference type="NCBI Taxonomy" id="7088"/>
</organismHost>
<accession>A0A1B1MQW5</accession>
<sequence>MADCGGAEDASARTIYLYLGDLPAGVQNDKPDDNQVMYFESIIECFDDESCDKFSFFAALKKEEALFMQKTFNDLLQHNNGVYCKNHVLIDALLMYKTYAELVDESAFGNDILKSCVDLLTYIFRLFRLQSRIVVVVPPPRQRDVDNLSALLKHLSQLSIVELLA</sequence>
<dbReference type="EMBL" id="KU377538">
    <property type="protein sequence ID" value="ANS70982.1"/>
    <property type="molecule type" value="Genomic_DNA"/>
</dbReference>
<dbReference type="Pfam" id="PF05081">
    <property type="entry name" value="AcMNPV_P18"/>
    <property type="match status" value="1"/>
</dbReference>
<organism evidence="1">
    <name type="scientific">Lymantria dispar multicapsid nuclear polyhedrosis virus</name>
    <name type="common">LdMNPV</name>
    <dbReference type="NCBI Taxonomy" id="10449"/>
    <lineage>
        <taxon>Viruses</taxon>
        <taxon>Viruses incertae sedis</taxon>
        <taxon>Naldaviricetes</taxon>
        <taxon>Lefavirales</taxon>
        <taxon>Baculoviridae</taxon>
        <taxon>Alphabaculovirus</taxon>
        <taxon>Alphabaculovirus lydisparis</taxon>
    </lineage>
</organism>
<evidence type="ECO:0000313" key="1">
    <source>
        <dbReference type="EMBL" id="ANS70982.1"/>
    </source>
</evidence>
<reference evidence="1" key="1">
    <citation type="journal article" date="2016" name="J. Invertebr. Pathol.">
        <title>An alphabaculovirus isolated from dead Lymantria dispar larvae shows high genetic similarity to baculovirus previously isolated from Lymantria monacha - An example of adaptation to a new host.</title>
        <authorList>
            <person name="Rabalski L."/>
            <person name="Krejmer-Rabalska M."/>
            <person name="Skrzecz I."/>
            <person name="Wasag B."/>
            <person name="Szewczyk B."/>
        </authorList>
    </citation>
    <scope>NUCLEOTIDE SEQUENCE</scope>
    <source>
        <strain evidence="1">BNP</strain>
    </source>
</reference>
<name>A0A1B1MQW5_NPVLD</name>
<protein>
    <submittedName>
        <fullName evidence="1">Protein p18</fullName>
    </submittedName>
</protein>
<dbReference type="InterPro" id="IPR007773">
    <property type="entry name" value="AcMNPV_P18"/>
</dbReference>